<feature type="domain" description="Sodium symporter small subunit" evidence="3">
    <location>
        <begin position="15"/>
        <end position="75"/>
    </location>
</feature>
<evidence type="ECO:0000313" key="4">
    <source>
        <dbReference type="EMBL" id="UXH80815.1"/>
    </source>
</evidence>
<feature type="compositionally biased region" description="Pro residues" evidence="1">
    <location>
        <begin position="84"/>
        <end position="93"/>
    </location>
</feature>
<dbReference type="EMBL" id="CP104562">
    <property type="protein sequence ID" value="UXH80815.1"/>
    <property type="molecule type" value="Genomic_DNA"/>
</dbReference>
<proteinExistence type="predicted"/>
<accession>A0ABY6B6L6</accession>
<feature type="transmembrane region" description="Helical" evidence="2">
    <location>
        <begin position="12"/>
        <end position="34"/>
    </location>
</feature>
<keyword evidence="2" id="KW-0812">Transmembrane</keyword>
<evidence type="ECO:0000256" key="1">
    <source>
        <dbReference type="SAM" id="MobiDB-lite"/>
    </source>
</evidence>
<gene>
    <name evidence="4" type="ORF">N4261_06815</name>
</gene>
<evidence type="ECO:0000256" key="2">
    <source>
        <dbReference type="SAM" id="Phobius"/>
    </source>
</evidence>
<protein>
    <submittedName>
        <fullName evidence="4">DUF4212 domain-containing protein</fullName>
    </submittedName>
</protein>
<dbReference type="Proteomes" id="UP001064933">
    <property type="component" value="Chromosome"/>
</dbReference>
<keyword evidence="2" id="KW-1133">Transmembrane helix</keyword>
<sequence>MSPTGAPQRPRVWPLTLSLLALWASVTFGVAWFARDLSFDFFGWPFSFWVGAQGGLIVYCLIVWYYARTMNRREAAWVAVHGAAPPPVAPPAEPVRSRPSEF</sequence>
<name>A0ABY6B6L6_9BURK</name>
<dbReference type="InterPro" id="IPR019886">
    <property type="entry name" value="Na_symporter_ssu"/>
</dbReference>
<organism evidence="4 5">
    <name type="scientific">Roseateles amylovorans</name>
    <dbReference type="NCBI Taxonomy" id="2978473"/>
    <lineage>
        <taxon>Bacteria</taxon>
        <taxon>Pseudomonadati</taxon>
        <taxon>Pseudomonadota</taxon>
        <taxon>Betaproteobacteria</taxon>
        <taxon>Burkholderiales</taxon>
        <taxon>Sphaerotilaceae</taxon>
        <taxon>Roseateles</taxon>
    </lineage>
</organism>
<reference evidence="4" key="1">
    <citation type="submission" date="2022-10" db="EMBL/GenBank/DDBJ databases">
        <title>Characterization and whole genome sequencing of a new Roseateles species, isolated from fresh water.</title>
        <authorList>
            <person name="Guliayeva D.Y."/>
            <person name="Akhremchuk A.E."/>
            <person name="Sikolenko M.A."/>
            <person name="Valentovich L.N."/>
            <person name="Sidarenka A.V."/>
        </authorList>
    </citation>
    <scope>NUCLEOTIDE SEQUENCE</scope>
    <source>
        <strain evidence="4">BIM B-1768</strain>
    </source>
</reference>
<feature type="region of interest" description="Disordered" evidence="1">
    <location>
        <begin position="83"/>
        <end position="102"/>
    </location>
</feature>
<evidence type="ECO:0000259" key="3">
    <source>
        <dbReference type="Pfam" id="PF13937"/>
    </source>
</evidence>
<evidence type="ECO:0000313" key="5">
    <source>
        <dbReference type="Proteomes" id="UP001064933"/>
    </source>
</evidence>
<keyword evidence="5" id="KW-1185">Reference proteome</keyword>
<dbReference type="NCBIfam" id="TIGR03647">
    <property type="entry name" value="Na_symport_sm"/>
    <property type="match status" value="1"/>
</dbReference>
<feature type="transmembrane region" description="Helical" evidence="2">
    <location>
        <begin position="46"/>
        <end position="67"/>
    </location>
</feature>
<keyword evidence="2" id="KW-0472">Membrane</keyword>
<dbReference type="Pfam" id="PF13937">
    <property type="entry name" value="DUF4212"/>
    <property type="match status" value="1"/>
</dbReference>